<dbReference type="EMBL" id="BLRY01000006">
    <property type="protein sequence ID" value="GFP26803.1"/>
    <property type="molecule type" value="Genomic_DNA"/>
</dbReference>
<proteinExistence type="predicted"/>
<evidence type="ECO:0000313" key="2">
    <source>
        <dbReference type="EMBL" id="GFP26803.1"/>
    </source>
</evidence>
<sequence length="78" mass="8396">MGYRGVVKGNLVVLEEGIELPEGTQVEVTPTMEPPKGSPAALLEVWGSDVPGGSWGAVEKAVEELDHADREYERKPHA</sequence>
<dbReference type="EMBL" id="BLRX01000060">
    <property type="protein sequence ID" value="GFP25256.1"/>
    <property type="molecule type" value="Genomic_DNA"/>
</dbReference>
<evidence type="ECO:0000313" key="6">
    <source>
        <dbReference type="Proteomes" id="UP000591948"/>
    </source>
</evidence>
<reference evidence="4 5" key="1">
    <citation type="journal article" date="2020" name="Front. Microbiol.">
        <title>Single-cell genomics of novel Actinobacteria with the Wood-Ljungdahl pathway discovered in a serpentinizing system.</title>
        <authorList>
            <person name="Merino N."/>
            <person name="Kawai M."/>
            <person name="Boyd E.S."/>
            <person name="Colman D.R."/>
            <person name="McGlynn S.E."/>
            <person name="Nealson K.H."/>
            <person name="Kurokawa K."/>
            <person name="Hongoh Y."/>
        </authorList>
    </citation>
    <scope>NUCLEOTIDE SEQUENCE [LARGE SCALE GENOMIC DNA]</scope>
    <source>
        <strain evidence="1 4">S25</strain>
        <strain evidence="2 6">S33</strain>
        <strain evidence="3 5">S43</strain>
    </source>
</reference>
<dbReference type="AlphaFoldDB" id="A0A6V8P391"/>
<protein>
    <submittedName>
        <fullName evidence="1">Uncharacterized protein</fullName>
    </submittedName>
</protein>
<dbReference type="Proteomes" id="UP000576480">
    <property type="component" value="Unassembled WGS sequence"/>
</dbReference>
<gene>
    <name evidence="1" type="ORF">HKBW3S25_00714</name>
    <name evidence="2" type="ORF">HKBW3S33_00217</name>
    <name evidence="3" type="ORF">HKBW3S43_01607</name>
</gene>
<dbReference type="RefSeq" id="WP_176230318.1">
    <property type="nucleotide sequence ID" value="NZ_BLRY01000006.1"/>
</dbReference>
<comment type="caution">
    <text evidence="1">The sequence shown here is derived from an EMBL/GenBank/DDBJ whole genome shotgun (WGS) entry which is preliminary data.</text>
</comment>
<name>A0A6V8P391_9ACTN</name>
<evidence type="ECO:0000313" key="5">
    <source>
        <dbReference type="Proteomes" id="UP000576480"/>
    </source>
</evidence>
<evidence type="ECO:0000313" key="3">
    <source>
        <dbReference type="EMBL" id="GFP35819.1"/>
    </source>
</evidence>
<accession>A0A6V8P391</accession>
<keyword evidence="6" id="KW-1185">Reference proteome</keyword>
<organism evidence="1 4">
    <name type="scientific">Candidatus Hakubella thermalkaliphila</name>
    <dbReference type="NCBI Taxonomy" id="2754717"/>
    <lineage>
        <taxon>Bacteria</taxon>
        <taxon>Bacillati</taxon>
        <taxon>Actinomycetota</taxon>
        <taxon>Actinomycetota incertae sedis</taxon>
        <taxon>Candidatus Hakubellales</taxon>
        <taxon>Candidatus Hakubellaceae</taxon>
        <taxon>Candidatus Hakubella</taxon>
    </lineage>
</organism>
<evidence type="ECO:0000313" key="1">
    <source>
        <dbReference type="EMBL" id="GFP25256.1"/>
    </source>
</evidence>
<dbReference type="Proteomes" id="UP000591948">
    <property type="component" value="Unassembled WGS sequence"/>
</dbReference>
<dbReference type="Proteomes" id="UP000543224">
    <property type="component" value="Unassembled WGS sequence"/>
</dbReference>
<dbReference type="EMBL" id="BLSB01000232">
    <property type="protein sequence ID" value="GFP35819.1"/>
    <property type="molecule type" value="Genomic_DNA"/>
</dbReference>
<evidence type="ECO:0000313" key="4">
    <source>
        <dbReference type="Proteomes" id="UP000543224"/>
    </source>
</evidence>